<proteinExistence type="predicted"/>
<dbReference type="Proteomes" id="UP001465976">
    <property type="component" value="Unassembled WGS sequence"/>
</dbReference>
<accession>A0ABR3FPN3</accession>
<keyword evidence="2" id="KW-1185">Reference proteome</keyword>
<comment type="caution">
    <text evidence="1">The sequence shown here is derived from an EMBL/GenBank/DDBJ whole genome shotgun (WGS) entry which is preliminary data.</text>
</comment>
<dbReference type="EMBL" id="JBAHYK010000160">
    <property type="protein sequence ID" value="KAL0577390.1"/>
    <property type="molecule type" value="Genomic_DNA"/>
</dbReference>
<reference evidence="1 2" key="1">
    <citation type="submission" date="2024-02" db="EMBL/GenBank/DDBJ databases">
        <title>A draft genome for the cacao thread blight pathogen Marasmius crinis-equi.</title>
        <authorList>
            <person name="Cohen S.P."/>
            <person name="Baruah I.K."/>
            <person name="Amoako-Attah I."/>
            <person name="Bukari Y."/>
            <person name="Meinhardt L.W."/>
            <person name="Bailey B.A."/>
        </authorList>
    </citation>
    <scope>NUCLEOTIDE SEQUENCE [LARGE SCALE GENOMIC DNA]</scope>
    <source>
        <strain evidence="1 2">GH-76</strain>
    </source>
</reference>
<organism evidence="1 2">
    <name type="scientific">Marasmius crinis-equi</name>
    <dbReference type="NCBI Taxonomy" id="585013"/>
    <lineage>
        <taxon>Eukaryota</taxon>
        <taxon>Fungi</taxon>
        <taxon>Dikarya</taxon>
        <taxon>Basidiomycota</taxon>
        <taxon>Agaricomycotina</taxon>
        <taxon>Agaricomycetes</taxon>
        <taxon>Agaricomycetidae</taxon>
        <taxon>Agaricales</taxon>
        <taxon>Marasmiineae</taxon>
        <taxon>Marasmiaceae</taxon>
        <taxon>Marasmius</taxon>
    </lineage>
</organism>
<gene>
    <name evidence="1" type="ORF">V5O48_004607</name>
</gene>
<evidence type="ECO:0008006" key="3">
    <source>
        <dbReference type="Google" id="ProtNLM"/>
    </source>
</evidence>
<evidence type="ECO:0000313" key="1">
    <source>
        <dbReference type="EMBL" id="KAL0577390.1"/>
    </source>
</evidence>
<dbReference type="SUPFAM" id="SSF52047">
    <property type="entry name" value="RNI-like"/>
    <property type="match status" value="1"/>
</dbReference>
<protein>
    <recommendedName>
        <fullName evidence="3">F-box domain-containing protein</fullName>
    </recommendedName>
</protein>
<name>A0ABR3FPN3_9AGAR</name>
<sequence length="397" mass="44816">MLEVGILRTLVQQNDLRRTSMAMLKVVLLGSPNIHTLQLSQIVIPFVALSDVLPQLPHLRTLTIRFVVDDPNPDPYSSTTLSPVSSLPKIRELVFIGGVTQLRGNRQLKLMSQLVTRASLRVLRIDWTSFDAVFNYITTVSWPLALELCTIQFLLPSPFLPPSDLVHIDVASRKLSTFLAACGASLREVLLPASAFHIRTAETNGSTAHIAHYIGQAKRLAPLLPWSHSSALCSIDITEEISLSAVYRLAMSGAFRHVQVLKVKRLLLDLDGRLHVHDFPVYMPDLEEVVAEFDPLMLVEYPSPCTNFIRVIGNLLRRCHKLRRFVVHAGHRLLCSAFPVNTEEVQEMLKDIDTGYKLRELRLNRMLVWRKGMDGKWVCFREPVDCGPRVSYMDALL</sequence>
<evidence type="ECO:0000313" key="2">
    <source>
        <dbReference type="Proteomes" id="UP001465976"/>
    </source>
</evidence>